<dbReference type="PROSITE" id="PS51318">
    <property type="entry name" value="TAT"/>
    <property type="match status" value="1"/>
</dbReference>
<feature type="chain" id="PRO_5031424953" evidence="1">
    <location>
        <begin position="28"/>
        <end position="394"/>
    </location>
</feature>
<sequence length="394" mass="41977">MTMLNRRRFLSGTAAASVALLPGAAVARAETDRRLVFIIQRGAQDGLHALPPYAERSYYDGRPKIGVPPPGTEGGALKLDGLFGLHPSLTGLHRLYEEGELVVAPAVATRYRSRSHFDGQNLLENGSGEPFGASSGFLNRALASLGSAGDRTAVNVGLAAPLMLQGPAKTRTFAPSETAPLSSDFVSRLQTAYSGDPVLAEAFESAIQDSRMVSLDPQEARSINRGRNMAHTAHIIGTLLRSKEGPRVAVLESNGWDTHDGINFRSRKLFSDLDSSILALKKALGPSWKKTVVVTISEFGRTARENGSKGTDHGTGGTSFLAGGAVRGGRIIGDWPGTRDSDLLRNRDLYPANPTEGLLKGLLHDHLGVTEAALESRVFPGSRSLQPVQGLLRS</sequence>
<evidence type="ECO:0000313" key="3">
    <source>
        <dbReference type="Proteomes" id="UP000536835"/>
    </source>
</evidence>
<feature type="signal peptide" evidence="1">
    <location>
        <begin position="1"/>
        <end position="27"/>
    </location>
</feature>
<proteinExistence type="predicted"/>
<gene>
    <name evidence="2" type="ORF">HK107_08970</name>
</gene>
<keyword evidence="3" id="KW-1185">Reference proteome</keyword>
<dbReference type="AlphaFoldDB" id="A0A7Y3W5B9"/>
<dbReference type="InterPro" id="IPR006311">
    <property type="entry name" value="TAT_signal"/>
</dbReference>
<dbReference type="Proteomes" id="UP000536835">
    <property type="component" value="Unassembled WGS sequence"/>
</dbReference>
<organism evidence="2 3">
    <name type="scientific">Parvularcula mediterranea</name>
    <dbReference type="NCBI Taxonomy" id="2732508"/>
    <lineage>
        <taxon>Bacteria</taxon>
        <taxon>Pseudomonadati</taxon>
        <taxon>Pseudomonadota</taxon>
        <taxon>Alphaproteobacteria</taxon>
        <taxon>Parvularculales</taxon>
        <taxon>Parvularculaceae</taxon>
        <taxon>Parvularcula</taxon>
    </lineage>
</organism>
<dbReference type="Pfam" id="PF07394">
    <property type="entry name" value="DUF1501"/>
    <property type="match status" value="1"/>
</dbReference>
<dbReference type="EMBL" id="JABFCX010000003">
    <property type="protein sequence ID" value="NNU16449.1"/>
    <property type="molecule type" value="Genomic_DNA"/>
</dbReference>
<name>A0A7Y3W5B9_9PROT</name>
<evidence type="ECO:0000313" key="2">
    <source>
        <dbReference type="EMBL" id="NNU16449.1"/>
    </source>
</evidence>
<protein>
    <submittedName>
        <fullName evidence="2">DUF1501 domain-containing protein</fullName>
    </submittedName>
</protein>
<evidence type="ECO:0000256" key="1">
    <source>
        <dbReference type="SAM" id="SignalP"/>
    </source>
</evidence>
<accession>A0A7Y3W5B9</accession>
<dbReference type="PANTHER" id="PTHR43737:SF1">
    <property type="entry name" value="DUF1501 DOMAIN-CONTAINING PROTEIN"/>
    <property type="match status" value="1"/>
</dbReference>
<dbReference type="InterPro" id="IPR010869">
    <property type="entry name" value="DUF1501"/>
</dbReference>
<dbReference type="PANTHER" id="PTHR43737">
    <property type="entry name" value="BLL7424 PROTEIN"/>
    <property type="match status" value="1"/>
</dbReference>
<reference evidence="2 3" key="1">
    <citation type="submission" date="2020-05" db="EMBL/GenBank/DDBJ databases">
        <title>Parvularcula mediterraneae sp. nov., isolated from polypropylene straw from shallow seawater of the seashore of Laganas in Zakynthos island, Greece.</title>
        <authorList>
            <person name="Szabo I."/>
            <person name="Al-Omari J."/>
            <person name="Rado J."/>
            <person name="Szerdahelyi G.S."/>
        </authorList>
    </citation>
    <scope>NUCLEOTIDE SEQUENCE [LARGE SCALE GENOMIC DNA]</scope>
    <source>
        <strain evidence="2 3">ZS-1/3</strain>
    </source>
</reference>
<keyword evidence="1" id="KW-0732">Signal</keyword>
<comment type="caution">
    <text evidence="2">The sequence shown here is derived from an EMBL/GenBank/DDBJ whole genome shotgun (WGS) entry which is preliminary data.</text>
</comment>